<dbReference type="Pfam" id="PF08005">
    <property type="entry name" value="PHR"/>
    <property type="match status" value="1"/>
</dbReference>
<evidence type="ECO:0000313" key="4">
    <source>
        <dbReference type="EMBL" id="KAK2558190.1"/>
    </source>
</evidence>
<dbReference type="GO" id="GO:0022008">
    <property type="term" value="P:neurogenesis"/>
    <property type="evidence" value="ECO:0007669"/>
    <property type="project" value="TreeGrafter"/>
</dbReference>
<evidence type="ECO:0000313" key="5">
    <source>
        <dbReference type="Proteomes" id="UP001249851"/>
    </source>
</evidence>
<dbReference type="EMBL" id="JARQWQ010000045">
    <property type="protein sequence ID" value="KAK2558190.1"/>
    <property type="molecule type" value="Genomic_DNA"/>
</dbReference>
<dbReference type="PROSITE" id="PS50097">
    <property type="entry name" value="BTB"/>
    <property type="match status" value="2"/>
</dbReference>
<dbReference type="InterPro" id="IPR038648">
    <property type="entry name" value="PHR_sf"/>
</dbReference>
<dbReference type="Proteomes" id="UP001249851">
    <property type="component" value="Unassembled WGS sequence"/>
</dbReference>
<name>A0AAD9QC77_ACRCE</name>
<feature type="domain" description="BTB" evidence="3">
    <location>
        <begin position="489"/>
        <end position="563"/>
    </location>
</feature>
<feature type="domain" description="BTB" evidence="3">
    <location>
        <begin position="28"/>
        <end position="104"/>
    </location>
</feature>
<dbReference type="Pfam" id="PF00651">
    <property type="entry name" value="BTB"/>
    <property type="match status" value="2"/>
</dbReference>
<dbReference type="InterPro" id="IPR011705">
    <property type="entry name" value="BACK"/>
</dbReference>
<dbReference type="InterPro" id="IPR012983">
    <property type="entry name" value="PHR"/>
</dbReference>
<comment type="subcellular location">
    <subcellularLocation>
        <location evidence="1">Cytoplasm</location>
    </subcellularLocation>
</comment>
<keyword evidence="2" id="KW-0963">Cytoplasm</keyword>
<comment type="caution">
    <text evidence="4">The sequence shown here is derived from an EMBL/GenBank/DDBJ whole genome shotgun (WGS) entry which is preliminary data.</text>
</comment>
<gene>
    <name evidence="4" type="ORF">P5673_019306</name>
</gene>
<dbReference type="Gene3D" id="1.25.40.420">
    <property type="match status" value="2"/>
</dbReference>
<evidence type="ECO:0000256" key="1">
    <source>
        <dbReference type="ARBA" id="ARBA00004496"/>
    </source>
</evidence>
<sequence>MFQQENWQTKRTTIRERTEFMFNNDLFSDVKFLVRKRIGDSYIKSKQVISAHKFVLSIGSPVFEAMFYSELADSSDSVELTDGEYESVLELFRYLYSDEVKLNGSNVMGVLYLAKKYIVPSLADKCTEYLAENLDPSNVFSVLQCALKYHESMLAEACWRVVDEQTEEALGSEGFCSIDRSLLEAIAIRDTLFIDEVDLFRSFDSWATSNCQKQGLAVDGEMKRKILGEQVVKSTRFPIMTQEEFAVVVLDTKILTQEEIVRFFQFFSSTLTAPLGFPETKRPGIIYRCGRFERLQYDCWFYNIDGNGFTDYIDFVVDRDIVLYGIYLFGGENSSYNVSLKVNYFHKNSCLTSRTGTFTSKQLKYSTTGEDYFGYEIRLEPPVHLIKDTWYQIEAYISGPESGYGLSSLDTLLWHGVTFTFSTSRSCEYNPVVKHQKQWHFACCWPHVARQIHFNFFFNFDMSIHKNWQTKRPSIRERTKFMLNNDLFSDVKFVAYKSSGDSESKEVITAHKFVLSIGSPVFQAMFYGELAETSDCIELPDCEFESLLEFFRFLYSDEVNLIQSNVMGVLYLAKKYMVPTLAGKCTEYLNNCVEPSNVFNILSMAEKYGEKNLVSQCWEVVDGHTKVALRADGFATIERSLLEAVVIRDTLNVKEVDLFRAVNSWATKKCQKQGLPVDGKVKRKILGERIVKSIRFPVMKQEEFAAVVLDSKILTTEEVITFFKFYSSALTSSVGFPQIIRPGVIHRCERLGSLRLDRCSEVS</sequence>
<dbReference type="Gene3D" id="3.30.710.10">
    <property type="entry name" value="Potassium Channel Kv1.1, Chain A"/>
    <property type="match status" value="2"/>
</dbReference>
<organism evidence="4 5">
    <name type="scientific">Acropora cervicornis</name>
    <name type="common">Staghorn coral</name>
    <dbReference type="NCBI Taxonomy" id="6130"/>
    <lineage>
        <taxon>Eukaryota</taxon>
        <taxon>Metazoa</taxon>
        <taxon>Cnidaria</taxon>
        <taxon>Anthozoa</taxon>
        <taxon>Hexacorallia</taxon>
        <taxon>Scleractinia</taxon>
        <taxon>Astrocoeniina</taxon>
        <taxon>Acroporidae</taxon>
        <taxon>Acropora</taxon>
    </lineage>
</organism>
<dbReference type="Gene3D" id="2.60.120.820">
    <property type="entry name" value="PHR domain"/>
    <property type="match status" value="1"/>
</dbReference>
<proteinExistence type="predicted"/>
<keyword evidence="5" id="KW-1185">Reference proteome</keyword>
<accession>A0AAD9QC77</accession>
<reference evidence="4" key="2">
    <citation type="journal article" date="2023" name="Science">
        <title>Genomic signatures of disease resistance in endangered staghorn corals.</title>
        <authorList>
            <person name="Vollmer S.V."/>
            <person name="Selwyn J.D."/>
            <person name="Despard B.A."/>
            <person name="Roesel C.L."/>
        </authorList>
    </citation>
    <scope>NUCLEOTIDE SEQUENCE</scope>
    <source>
        <strain evidence="4">K2</strain>
    </source>
</reference>
<dbReference type="SMART" id="SM00875">
    <property type="entry name" value="BACK"/>
    <property type="match status" value="2"/>
</dbReference>
<dbReference type="PANTHER" id="PTHR45774:SF3">
    <property type="entry name" value="BTB (POZ) DOMAIN-CONTAINING 2B-RELATED"/>
    <property type="match status" value="1"/>
</dbReference>
<protein>
    <submittedName>
        <fullName evidence="4">BTB/POZ domain-containing protein 6</fullName>
    </submittedName>
</protein>
<evidence type="ECO:0000256" key="2">
    <source>
        <dbReference type="ARBA" id="ARBA00022490"/>
    </source>
</evidence>
<dbReference type="GO" id="GO:0005829">
    <property type="term" value="C:cytosol"/>
    <property type="evidence" value="ECO:0007669"/>
    <property type="project" value="TreeGrafter"/>
</dbReference>
<evidence type="ECO:0000259" key="3">
    <source>
        <dbReference type="PROSITE" id="PS50097"/>
    </source>
</evidence>
<dbReference type="PANTHER" id="PTHR45774">
    <property type="entry name" value="BTB/POZ DOMAIN-CONTAINING"/>
    <property type="match status" value="1"/>
</dbReference>
<dbReference type="InterPro" id="IPR000210">
    <property type="entry name" value="BTB/POZ_dom"/>
</dbReference>
<dbReference type="AlphaFoldDB" id="A0AAD9QC77"/>
<dbReference type="Pfam" id="PF07707">
    <property type="entry name" value="BACK"/>
    <property type="match status" value="1"/>
</dbReference>
<dbReference type="SMART" id="SM00225">
    <property type="entry name" value="BTB"/>
    <property type="match status" value="2"/>
</dbReference>
<dbReference type="SUPFAM" id="SSF54695">
    <property type="entry name" value="POZ domain"/>
    <property type="match status" value="2"/>
</dbReference>
<dbReference type="InterPro" id="IPR011333">
    <property type="entry name" value="SKP1/BTB/POZ_sf"/>
</dbReference>
<reference evidence="4" key="1">
    <citation type="journal article" date="2023" name="G3 (Bethesda)">
        <title>Whole genome assembly and annotation of the endangered Caribbean coral Acropora cervicornis.</title>
        <authorList>
            <person name="Selwyn J.D."/>
            <person name="Vollmer S.V."/>
        </authorList>
    </citation>
    <scope>NUCLEOTIDE SEQUENCE</scope>
    <source>
        <strain evidence="4">K2</strain>
    </source>
</reference>